<dbReference type="Proteomes" id="UP000093186">
    <property type="component" value="Unassembled WGS sequence"/>
</dbReference>
<accession>A0A1B9Y2B6</accession>
<name>A0A1B9Y2B6_9FLAO</name>
<dbReference type="Pfam" id="PF04244">
    <property type="entry name" value="DPRP"/>
    <property type="match status" value="1"/>
</dbReference>
<dbReference type="Gene3D" id="1.25.40.80">
    <property type="match status" value="1"/>
</dbReference>
<dbReference type="STRING" id="447689.BA195_04410"/>
<dbReference type="AlphaFoldDB" id="A0A1B9Y2B6"/>
<dbReference type="InterPro" id="IPR007357">
    <property type="entry name" value="PhrB-like"/>
</dbReference>
<proteinExistence type="predicted"/>
<dbReference type="Gene3D" id="3.40.50.620">
    <property type="entry name" value="HUPs"/>
    <property type="match status" value="1"/>
</dbReference>
<dbReference type="InterPro" id="IPR036134">
    <property type="entry name" value="Crypto/Photolyase_FAD-like_sf"/>
</dbReference>
<evidence type="ECO:0000313" key="1">
    <source>
        <dbReference type="EMBL" id="OCK43942.1"/>
    </source>
</evidence>
<reference evidence="1 2" key="1">
    <citation type="submission" date="2016-06" db="EMBL/GenBank/DDBJ databases">
        <title>Draft Genome Sequence of Tenacibaculum soleae UCD-KL19.</title>
        <authorList>
            <person name="Eisen J.A."/>
            <person name="Coil D.A."/>
            <person name="Lujan K.M."/>
        </authorList>
    </citation>
    <scope>NUCLEOTIDE SEQUENCE [LARGE SCALE GENOMIC DNA]</scope>
    <source>
        <strain evidence="1 2">UCD-KL19</strain>
    </source>
</reference>
<dbReference type="Gene3D" id="1.10.10.1710">
    <property type="entry name" value="Deoxyribodipyrimidine photolyase-related"/>
    <property type="match status" value="1"/>
</dbReference>
<dbReference type="InterPro" id="IPR052551">
    <property type="entry name" value="UV-DNA_repair_photolyase"/>
</dbReference>
<dbReference type="PANTHER" id="PTHR38657">
    <property type="entry name" value="SLR1343 PROTEIN"/>
    <property type="match status" value="1"/>
</dbReference>
<dbReference type="RefSeq" id="WP_068702818.1">
    <property type="nucleotide sequence ID" value="NZ_MAKX01000001.1"/>
</dbReference>
<dbReference type="InterPro" id="IPR014729">
    <property type="entry name" value="Rossmann-like_a/b/a_fold"/>
</dbReference>
<comment type="caution">
    <text evidence="1">The sequence shown here is derived from an EMBL/GenBank/DDBJ whole genome shotgun (WGS) entry which is preliminary data.</text>
</comment>
<dbReference type="Gene3D" id="1.10.579.10">
    <property type="entry name" value="DNA Cyclobutane Dipyrimidine Photolyase, subunit A, domain 3"/>
    <property type="match status" value="1"/>
</dbReference>
<dbReference type="OrthoDB" id="5288100at2"/>
<organism evidence="1 2">
    <name type="scientific">Tenacibaculum soleae</name>
    <dbReference type="NCBI Taxonomy" id="447689"/>
    <lineage>
        <taxon>Bacteria</taxon>
        <taxon>Pseudomonadati</taxon>
        <taxon>Bacteroidota</taxon>
        <taxon>Flavobacteriia</taxon>
        <taxon>Flavobacteriales</taxon>
        <taxon>Flavobacteriaceae</taxon>
        <taxon>Tenacibaculum</taxon>
    </lineage>
</organism>
<evidence type="ECO:0000313" key="2">
    <source>
        <dbReference type="Proteomes" id="UP000093186"/>
    </source>
</evidence>
<protein>
    <submittedName>
        <fullName evidence="1">Deoxyribodipyrimidine photolyase</fullName>
    </submittedName>
</protein>
<dbReference type="PANTHER" id="PTHR38657:SF1">
    <property type="entry name" value="SLR1343 PROTEIN"/>
    <property type="match status" value="1"/>
</dbReference>
<keyword evidence="2" id="KW-1185">Reference proteome</keyword>
<sequence>MNKVLRIILGDQLNENHSWFKEREEHVVYAMFELKQEANYVKHHIQKLVGFLLAMRNFANQLTSKGFNVEYFKISDTHNSQNFIDNIIFLINKHQITKVQYQLPDEHRLDSYLKKEFAKLSISIEVFDTEHFYTSREELVSFSEGRKKTVMEDFYRYMRKKHHVLVENQKPIGGKWNYDALNRKKWNEDELIPLPYEPNNNCVDIIKEITDANIKTFGKVGAEFNYPISRAQALMQLNYFCVYLLPFFGDYQDAMHTSQDFLYHSKLSFALNIKLISPREVVKAVEDTFYKSKDIHISQAEGFIRQILGWREYMRGMYWQLGEDFKKQNFFSNTAKLPEFYWTGDTKMNCLKQSLKNSLENSYAHHIQRLMILGNFALLLGVHPDEVDFWFLGVYVDAIEWVQLPNTRGMSQFADGGSIATKPYVSSASYINKMSNYCKSCSYNYKTKTDNDSCPFNTLYWNFLDANKPLLEKNHRMRMMYSLLNKMQLKTQDFTKILEKAAAIKLNISDY</sequence>
<gene>
    <name evidence="1" type="ORF">BA195_04410</name>
</gene>
<dbReference type="SUPFAM" id="SSF48173">
    <property type="entry name" value="Cryptochrome/photolyase FAD-binding domain"/>
    <property type="match status" value="1"/>
</dbReference>
<dbReference type="EMBL" id="MAKX01000001">
    <property type="protein sequence ID" value="OCK43942.1"/>
    <property type="molecule type" value="Genomic_DNA"/>
</dbReference>
<keyword evidence="1" id="KW-0456">Lyase</keyword>
<dbReference type="GO" id="GO:0016829">
    <property type="term" value="F:lyase activity"/>
    <property type="evidence" value="ECO:0007669"/>
    <property type="project" value="UniProtKB-KW"/>
</dbReference>